<feature type="transmembrane region" description="Helical" evidence="5">
    <location>
        <begin position="329"/>
        <end position="353"/>
    </location>
</feature>
<dbReference type="Pfam" id="PF00528">
    <property type="entry name" value="BPD_transp_1"/>
    <property type="match status" value="1"/>
</dbReference>
<evidence type="ECO:0000256" key="3">
    <source>
        <dbReference type="ARBA" id="ARBA00022989"/>
    </source>
</evidence>
<feature type="transmembrane region" description="Helical" evidence="5">
    <location>
        <begin position="365"/>
        <end position="387"/>
    </location>
</feature>
<dbReference type="InterPro" id="IPR035906">
    <property type="entry name" value="MetI-like_sf"/>
</dbReference>
<dbReference type="InterPro" id="IPR000515">
    <property type="entry name" value="MetI-like"/>
</dbReference>
<sequence length="536" mass="59323">MNLMRIPPILRLKLLWVALIIFIFLLGSIAYGFFTAPKANPYTPAGQYAASPYAVPSWASIFYGNLPPDIKVPNDYDLIAAKTASVINYWHLSNFTFNGDAVIIIYNSSYGPKGETNFQKTLYSYGNTGNGSVEIIIEGTNPLNLTLYHDFLYNYLLPRETKFGDYEFYIIQASISAYATNAYYTFNGYVINPSNATFWLFLAGNYLPTNLVTLSTVFKYLGNGGWNYILASSASAGETPWFYTSNIPPNESAVASVIMLQSMFNSTGNYKVEFTINYIPNGPNSKLVVYLSDLYFEFLGSRYGVLGTDNNGASVFAEYSQGGIFDLELAILAGLAIVFIGAVFGLFAGYYGGKLDQILTSFTDFILLLPGLAILIVLITIFQQIFTVFPKDILIIIVLVILSWPPTSRTIRGQVLQVRNMAFVEAAKALGMSNMEIIRKHVLRHVFPIIIAQLIFDIPAVIGIESALDFLGIGILKFPTWGNMLGFSINASLDAPGFAWWWILTPGIALFLLGVSLFYIGEAITRYYGSLVGETH</sequence>
<evidence type="ECO:0000313" key="8">
    <source>
        <dbReference type="Proteomes" id="UP000076770"/>
    </source>
</evidence>
<feature type="transmembrane region" description="Helical" evidence="5">
    <location>
        <begin position="12"/>
        <end position="34"/>
    </location>
</feature>
<dbReference type="PANTHER" id="PTHR42729">
    <property type="entry name" value="OLIGO/DIPEPTIDE TRANSPORT, PERMEASE PROTEIN (DPPC-2)"/>
    <property type="match status" value="1"/>
</dbReference>
<keyword evidence="3 5" id="KW-1133">Transmembrane helix</keyword>
<dbReference type="Proteomes" id="UP000076770">
    <property type="component" value="Chromosome i"/>
</dbReference>
<gene>
    <name evidence="7" type="ORF">SSOP1_1377</name>
</gene>
<organism evidence="7 8">
    <name type="scientific">Saccharolobus solfataricus</name>
    <name type="common">Sulfolobus solfataricus</name>
    <dbReference type="NCBI Taxonomy" id="2287"/>
    <lineage>
        <taxon>Archaea</taxon>
        <taxon>Thermoproteota</taxon>
        <taxon>Thermoprotei</taxon>
        <taxon>Sulfolobales</taxon>
        <taxon>Sulfolobaceae</taxon>
        <taxon>Saccharolobus</taxon>
    </lineage>
</organism>
<evidence type="ECO:0000256" key="2">
    <source>
        <dbReference type="ARBA" id="ARBA00022692"/>
    </source>
</evidence>
<name>A0A157T228_SACSO</name>
<feature type="transmembrane region" description="Helical" evidence="5">
    <location>
        <begin position="499"/>
        <end position="520"/>
    </location>
</feature>
<protein>
    <submittedName>
        <fullName evidence="7">Peptide ABC transporter permease</fullName>
    </submittedName>
</protein>
<feature type="transmembrane region" description="Helical" evidence="5">
    <location>
        <begin position="442"/>
        <end position="462"/>
    </location>
</feature>
<keyword evidence="2 5" id="KW-0812">Transmembrane</keyword>
<evidence type="ECO:0000256" key="5">
    <source>
        <dbReference type="RuleBase" id="RU363032"/>
    </source>
</evidence>
<feature type="transmembrane region" description="Helical" evidence="5">
    <location>
        <begin position="393"/>
        <end position="411"/>
    </location>
</feature>
<keyword evidence="5" id="KW-0813">Transport</keyword>
<keyword evidence="4 5" id="KW-0472">Membrane</keyword>
<comment type="similarity">
    <text evidence="5">Belongs to the binding-protein-dependent transport system permease family.</text>
</comment>
<dbReference type="Gene3D" id="1.10.3720.10">
    <property type="entry name" value="MetI-like"/>
    <property type="match status" value="1"/>
</dbReference>
<dbReference type="PANTHER" id="PTHR42729:SF1">
    <property type="entry name" value="OLIGO_DIPEPTIDE TRANSPORT, PERMEASE PROTEIN (DPPC-2)"/>
    <property type="match status" value="1"/>
</dbReference>
<evidence type="ECO:0000259" key="6">
    <source>
        <dbReference type="PROSITE" id="PS50928"/>
    </source>
</evidence>
<dbReference type="EMBL" id="LT549890">
    <property type="protein sequence ID" value="SAI84931.1"/>
    <property type="molecule type" value="Genomic_DNA"/>
</dbReference>
<proteinExistence type="inferred from homology"/>
<evidence type="ECO:0000256" key="4">
    <source>
        <dbReference type="ARBA" id="ARBA00023136"/>
    </source>
</evidence>
<dbReference type="AlphaFoldDB" id="A0A157T228"/>
<evidence type="ECO:0000256" key="1">
    <source>
        <dbReference type="ARBA" id="ARBA00004141"/>
    </source>
</evidence>
<dbReference type="PATRIC" id="fig|2287.9.peg.1404"/>
<reference evidence="8" key="1">
    <citation type="submission" date="2016-04" db="EMBL/GenBank/DDBJ databases">
        <authorList>
            <person name="Shah S.A."/>
            <person name="Garrett R.A."/>
        </authorList>
    </citation>
    <scope>NUCLEOTIDE SEQUENCE [LARGE SCALE GENOMIC DNA]</scope>
    <source>
        <strain evidence="8">ATCC 35091 / DSM 1616 / JCM 8930 / NBRC 15331 / P1</strain>
    </source>
</reference>
<evidence type="ECO:0000313" key="7">
    <source>
        <dbReference type="EMBL" id="SAI84931.1"/>
    </source>
</evidence>
<dbReference type="CDD" id="cd06261">
    <property type="entry name" value="TM_PBP2"/>
    <property type="match status" value="1"/>
</dbReference>
<dbReference type="SUPFAM" id="SSF161098">
    <property type="entry name" value="MetI-like"/>
    <property type="match status" value="1"/>
</dbReference>
<dbReference type="GO" id="GO:0055085">
    <property type="term" value="P:transmembrane transport"/>
    <property type="evidence" value="ECO:0007669"/>
    <property type="project" value="InterPro"/>
</dbReference>
<dbReference type="GO" id="GO:0005886">
    <property type="term" value="C:plasma membrane"/>
    <property type="evidence" value="ECO:0007669"/>
    <property type="project" value="UniProtKB-SubCell"/>
</dbReference>
<feature type="domain" description="ABC transmembrane type-1" evidence="6">
    <location>
        <begin position="327"/>
        <end position="521"/>
    </location>
</feature>
<accession>A0A157T228</accession>
<comment type="subcellular location">
    <subcellularLocation>
        <location evidence="5">Cell membrane</location>
        <topology evidence="5">Multi-pass membrane protein</topology>
    </subcellularLocation>
    <subcellularLocation>
        <location evidence="1">Membrane</location>
        <topology evidence="1">Multi-pass membrane protein</topology>
    </subcellularLocation>
</comment>
<dbReference type="PROSITE" id="PS50928">
    <property type="entry name" value="ABC_TM1"/>
    <property type="match status" value="1"/>
</dbReference>